<dbReference type="PANTHER" id="PTHR43433">
    <property type="entry name" value="HYDROLASE, ALPHA/BETA FOLD FAMILY PROTEIN"/>
    <property type="match status" value="1"/>
</dbReference>
<dbReference type="AlphaFoldDB" id="A0A136A2Q1"/>
<proteinExistence type="predicted"/>
<dbReference type="GO" id="GO:0004806">
    <property type="term" value="F:triacylglycerol lipase activity"/>
    <property type="evidence" value="ECO:0007669"/>
    <property type="project" value="TreeGrafter"/>
</dbReference>
<dbReference type="Pfam" id="PF00561">
    <property type="entry name" value="Abhydrolase_1"/>
    <property type="match status" value="1"/>
</dbReference>
<dbReference type="STRING" id="1799789.AX660_14800"/>
<gene>
    <name evidence="2" type="ORF">AX660_14800</name>
</gene>
<dbReference type="InterPro" id="IPR000073">
    <property type="entry name" value="AB_hydrolase_1"/>
</dbReference>
<evidence type="ECO:0000313" key="2">
    <source>
        <dbReference type="EMBL" id="KXI29511.1"/>
    </source>
</evidence>
<dbReference type="Proteomes" id="UP000070299">
    <property type="component" value="Unassembled WGS sequence"/>
</dbReference>
<evidence type="ECO:0000313" key="3">
    <source>
        <dbReference type="Proteomes" id="UP000070299"/>
    </source>
</evidence>
<accession>A0A136A2Q1</accession>
<feature type="domain" description="AB hydrolase-1" evidence="1">
    <location>
        <begin position="30"/>
        <end position="282"/>
    </location>
</feature>
<dbReference type="Gene3D" id="3.40.50.1820">
    <property type="entry name" value="alpha/beta hydrolase"/>
    <property type="match status" value="1"/>
</dbReference>
<dbReference type="OrthoDB" id="7055710at2"/>
<protein>
    <submittedName>
        <fullName evidence="2">Hydrolase</fullName>
    </submittedName>
</protein>
<dbReference type="InterPro" id="IPR029058">
    <property type="entry name" value="AB_hydrolase_fold"/>
</dbReference>
<dbReference type="InterPro" id="IPR050471">
    <property type="entry name" value="AB_hydrolase"/>
</dbReference>
<dbReference type="PANTHER" id="PTHR43433:SF5">
    <property type="entry name" value="AB HYDROLASE-1 DOMAIN-CONTAINING PROTEIN"/>
    <property type="match status" value="1"/>
</dbReference>
<comment type="caution">
    <text evidence="2">The sequence shown here is derived from an EMBL/GenBank/DDBJ whole genome shotgun (WGS) entry which is preliminary data.</text>
</comment>
<keyword evidence="3" id="KW-1185">Reference proteome</keyword>
<reference evidence="3" key="1">
    <citation type="submission" date="2016-02" db="EMBL/GenBank/DDBJ databases">
        <authorList>
            <person name="Schultz-Johansen M."/>
            <person name="Glaring M.A."/>
            <person name="Bech P.K."/>
            <person name="Stougaard P."/>
        </authorList>
    </citation>
    <scope>NUCLEOTIDE SEQUENCE [LARGE SCALE GENOMIC DNA]</scope>
    <source>
        <strain evidence="3">S66</strain>
    </source>
</reference>
<name>A0A136A2Q1_9ALTE</name>
<keyword evidence="2" id="KW-0378">Hydrolase</keyword>
<sequence length="302" mass="33134">MNTMQYISEQQIASNNIKLNYDSFGDPAHPAIILIMGLATQMIFWDSDICRQLAQQGFWVLRFDNRDIGKSTHMTQLNPPSGLAFLLNILTGKKLQSAYQLSDMAADTLGLMDALNIPRAHIVGASMGGMIAQILAIQAPQRVISLTSIMSTTGNRALPRAKNSTLLKLLTTPAKNAEDYVKRGLNIWRILHADHFPFDAKKISELLQLSWQRGVNGQGISRQLAAILASPDRTIDLAKLKIPSLVIHGSLDPLLPLDCGIATAKAIPQAKFLSYQGMGHTIPVEIQQDVVMQIINLAKSCE</sequence>
<dbReference type="GO" id="GO:0046503">
    <property type="term" value="P:glycerolipid catabolic process"/>
    <property type="evidence" value="ECO:0007669"/>
    <property type="project" value="TreeGrafter"/>
</dbReference>
<evidence type="ECO:0000259" key="1">
    <source>
        <dbReference type="Pfam" id="PF00561"/>
    </source>
</evidence>
<organism evidence="2 3">
    <name type="scientific">Paraglaciecola hydrolytica</name>
    <dbReference type="NCBI Taxonomy" id="1799789"/>
    <lineage>
        <taxon>Bacteria</taxon>
        <taxon>Pseudomonadati</taxon>
        <taxon>Pseudomonadota</taxon>
        <taxon>Gammaproteobacteria</taxon>
        <taxon>Alteromonadales</taxon>
        <taxon>Alteromonadaceae</taxon>
        <taxon>Paraglaciecola</taxon>
    </lineage>
</organism>
<dbReference type="SUPFAM" id="SSF53474">
    <property type="entry name" value="alpha/beta-Hydrolases"/>
    <property type="match status" value="1"/>
</dbReference>
<dbReference type="EMBL" id="LSNE01000005">
    <property type="protein sequence ID" value="KXI29511.1"/>
    <property type="molecule type" value="Genomic_DNA"/>
</dbReference>